<keyword evidence="2" id="KW-0067">ATP-binding</keyword>
<dbReference type="Gene3D" id="3.40.50.300">
    <property type="entry name" value="P-loop containing nucleotide triphosphate hydrolases"/>
    <property type="match status" value="1"/>
</dbReference>
<dbReference type="SUPFAM" id="SSF52540">
    <property type="entry name" value="P-loop containing nucleoside triphosphate hydrolases"/>
    <property type="match status" value="1"/>
</dbReference>
<dbReference type="GO" id="GO:0016301">
    <property type="term" value="F:kinase activity"/>
    <property type="evidence" value="ECO:0007669"/>
    <property type="project" value="InterPro"/>
</dbReference>
<gene>
    <name evidence="4" type="ORF">SAMN06269250_1327</name>
</gene>
<dbReference type="InterPro" id="IPR010488">
    <property type="entry name" value="Zeta_toxin_domain"/>
</dbReference>
<evidence type="ECO:0000313" key="5">
    <source>
        <dbReference type="Proteomes" id="UP000219452"/>
    </source>
</evidence>
<dbReference type="OrthoDB" id="9791543at2"/>
<dbReference type="PANTHER" id="PTHR39206:SF1">
    <property type="entry name" value="SLL8004 PROTEIN"/>
    <property type="match status" value="1"/>
</dbReference>
<evidence type="ECO:0000259" key="3">
    <source>
        <dbReference type="Pfam" id="PF06414"/>
    </source>
</evidence>
<dbReference type="Proteomes" id="UP000219452">
    <property type="component" value="Unassembled WGS sequence"/>
</dbReference>
<proteinExistence type="predicted"/>
<dbReference type="RefSeq" id="WP_097124980.1">
    <property type="nucleotide sequence ID" value="NZ_OCNH01000001.1"/>
</dbReference>
<accession>A0A286FBC4</accession>
<dbReference type="Pfam" id="PF06414">
    <property type="entry name" value="Zeta_toxin"/>
    <property type="match status" value="1"/>
</dbReference>
<dbReference type="InterPro" id="IPR027417">
    <property type="entry name" value="P-loop_NTPase"/>
</dbReference>
<evidence type="ECO:0000256" key="1">
    <source>
        <dbReference type="ARBA" id="ARBA00022741"/>
    </source>
</evidence>
<protein>
    <submittedName>
        <fullName evidence="4">Predicted ABC-type ATPase</fullName>
    </submittedName>
</protein>
<evidence type="ECO:0000256" key="2">
    <source>
        <dbReference type="ARBA" id="ARBA00022840"/>
    </source>
</evidence>
<organism evidence="4 5">
    <name type="scientific">Spirosoma fluviale</name>
    <dbReference type="NCBI Taxonomy" id="1597977"/>
    <lineage>
        <taxon>Bacteria</taxon>
        <taxon>Pseudomonadati</taxon>
        <taxon>Bacteroidota</taxon>
        <taxon>Cytophagia</taxon>
        <taxon>Cytophagales</taxon>
        <taxon>Cytophagaceae</taxon>
        <taxon>Spirosoma</taxon>
    </lineage>
</organism>
<evidence type="ECO:0000313" key="4">
    <source>
        <dbReference type="EMBL" id="SOD80289.1"/>
    </source>
</evidence>
<dbReference type="EMBL" id="OCNH01000001">
    <property type="protein sequence ID" value="SOD80289.1"/>
    <property type="molecule type" value="Genomic_DNA"/>
</dbReference>
<keyword evidence="5" id="KW-1185">Reference proteome</keyword>
<dbReference type="PANTHER" id="PTHR39206">
    <property type="entry name" value="SLL8004 PROTEIN"/>
    <property type="match status" value="1"/>
</dbReference>
<keyword evidence="1" id="KW-0547">Nucleotide-binding</keyword>
<reference evidence="5" key="1">
    <citation type="submission" date="2017-09" db="EMBL/GenBank/DDBJ databases">
        <authorList>
            <person name="Varghese N."/>
            <person name="Submissions S."/>
        </authorList>
    </citation>
    <scope>NUCLEOTIDE SEQUENCE [LARGE SCALE GENOMIC DNA]</scope>
    <source>
        <strain evidence="5">DSM 29961</strain>
    </source>
</reference>
<sequence length="247" mass="28242">MIPTKRLRMFAGPNGSGKSTIKDIVSTAYLGHYLNPDDIERQLKQEPIYRVDDYNFPAMAQSVVRSFFTSHPLAVKANLSEVFANLNVYSQSIDFGLMPINSYIASILTDYLRGIYLESGQSFTFETVMSSPDKLAVLKRAKDAGFRIYLYYVATEDPTINIERVQLRTQSGGHSVPTNKIIERYYRSLDYLFDAIRLSGRAYLFDNSGQSRSWIAEVTNGTDIDLKTEYVPTWFLEYVLNKVRPYI</sequence>
<dbReference type="AlphaFoldDB" id="A0A286FBC4"/>
<feature type="domain" description="Zeta toxin" evidence="3">
    <location>
        <begin position="115"/>
        <end position="189"/>
    </location>
</feature>
<dbReference type="GO" id="GO:0005524">
    <property type="term" value="F:ATP binding"/>
    <property type="evidence" value="ECO:0007669"/>
    <property type="project" value="UniProtKB-KW"/>
</dbReference>
<name>A0A286FBC4_9BACT</name>